<dbReference type="KEGG" id="mis:MICPUN_63871"/>
<feature type="region of interest" description="Disordered" evidence="1">
    <location>
        <begin position="479"/>
        <end position="506"/>
    </location>
</feature>
<dbReference type="Pfam" id="PF00149">
    <property type="entry name" value="Metallophos"/>
    <property type="match status" value="1"/>
</dbReference>
<dbReference type="EMBL" id="CP001332">
    <property type="protein sequence ID" value="ACO67128.1"/>
    <property type="molecule type" value="Genomic_DNA"/>
</dbReference>
<evidence type="ECO:0000313" key="4">
    <source>
        <dbReference type="EMBL" id="ACO67128.1"/>
    </source>
</evidence>
<dbReference type="eggNOG" id="ENOG502S0ZX">
    <property type="taxonomic scope" value="Eukaryota"/>
</dbReference>
<keyword evidence="5" id="KW-1185">Reference proteome</keyword>
<dbReference type="GO" id="GO:0016787">
    <property type="term" value="F:hydrolase activity"/>
    <property type="evidence" value="ECO:0007669"/>
    <property type="project" value="InterPro"/>
</dbReference>
<evidence type="ECO:0000256" key="2">
    <source>
        <dbReference type="SAM" id="SignalP"/>
    </source>
</evidence>
<dbReference type="GeneID" id="8248996"/>
<accession>C1EGH3</accession>
<feature type="chain" id="PRO_5002909007" description="Calcineurin-like phosphoesterase domain-containing protein" evidence="2">
    <location>
        <begin position="25"/>
        <end position="527"/>
    </location>
</feature>
<reference evidence="4 5" key="1">
    <citation type="journal article" date="2009" name="Science">
        <title>Green evolution and dynamic adaptations revealed by genomes of the marine picoeukaryotes Micromonas.</title>
        <authorList>
            <person name="Worden A.Z."/>
            <person name="Lee J.H."/>
            <person name="Mock T."/>
            <person name="Rouze P."/>
            <person name="Simmons M.P."/>
            <person name="Aerts A.L."/>
            <person name="Allen A.E."/>
            <person name="Cuvelier M.L."/>
            <person name="Derelle E."/>
            <person name="Everett M.V."/>
            <person name="Foulon E."/>
            <person name="Grimwood J."/>
            <person name="Gundlach H."/>
            <person name="Henrissat B."/>
            <person name="Napoli C."/>
            <person name="McDonald S.M."/>
            <person name="Parker M.S."/>
            <person name="Rombauts S."/>
            <person name="Salamov A."/>
            <person name="Von Dassow P."/>
            <person name="Badger J.H."/>
            <person name="Coutinho P.M."/>
            <person name="Demir E."/>
            <person name="Dubchak I."/>
            <person name="Gentemann C."/>
            <person name="Eikrem W."/>
            <person name="Gready J.E."/>
            <person name="John U."/>
            <person name="Lanier W."/>
            <person name="Lindquist E.A."/>
            <person name="Lucas S."/>
            <person name="Mayer K.F."/>
            <person name="Moreau H."/>
            <person name="Not F."/>
            <person name="Otillar R."/>
            <person name="Panaud O."/>
            <person name="Pangilinan J."/>
            <person name="Paulsen I."/>
            <person name="Piegu B."/>
            <person name="Poliakov A."/>
            <person name="Robbens S."/>
            <person name="Schmutz J."/>
            <person name="Toulza E."/>
            <person name="Wyss T."/>
            <person name="Zelensky A."/>
            <person name="Zhou K."/>
            <person name="Armbrust E.V."/>
            <person name="Bhattacharya D."/>
            <person name="Goodenough U.W."/>
            <person name="Van de Peer Y."/>
            <person name="Grigoriev I.V."/>
        </authorList>
    </citation>
    <scope>NUCLEOTIDE SEQUENCE [LARGE SCALE GENOMIC DNA]</scope>
    <source>
        <strain evidence="5">RCC299 / NOUM17</strain>
    </source>
</reference>
<keyword evidence="2" id="KW-0732">Signal</keyword>
<protein>
    <recommendedName>
        <fullName evidence="3">Calcineurin-like phosphoesterase domain-containing protein</fullName>
    </recommendedName>
</protein>
<dbReference type="Proteomes" id="UP000002009">
    <property type="component" value="Chromosome 14"/>
</dbReference>
<feature type="domain" description="Calcineurin-like phosphoesterase" evidence="3">
    <location>
        <begin position="26"/>
        <end position="256"/>
    </location>
</feature>
<dbReference type="InterPro" id="IPR004843">
    <property type="entry name" value="Calcineurin-like_PHP"/>
</dbReference>
<name>C1EGH3_MICCC</name>
<dbReference type="InParanoid" id="C1EGH3"/>
<evidence type="ECO:0000313" key="5">
    <source>
        <dbReference type="Proteomes" id="UP000002009"/>
    </source>
</evidence>
<dbReference type="Gene3D" id="3.60.21.10">
    <property type="match status" value="1"/>
</dbReference>
<dbReference type="RefSeq" id="XP_002505870.1">
    <property type="nucleotide sequence ID" value="XM_002505824.1"/>
</dbReference>
<dbReference type="OrthoDB" id="496570at2759"/>
<dbReference type="InterPro" id="IPR029052">
    <property type="entry name" value="Metallo-depent_PP-like"/>
</dbReference>
<proteinExistence type="predicted"/>
<dbReference type="OMA" id="WAKVYST"/>
<evidence type="ECO:0000256" key="1">
    <source>
        <dbReference type="SAM" id="MobiDB-lite"/>
    </source>
</evidence>
<gene>
    <name evidence="4" type="ORF">MICPUN_63871</name>
</gene>
<sequence>MRVSLLSVIAVLAAAVLPDRGATALRVAFVADTGIGNDNPGVWTDWQGNKQGYYKLNGVDCLDFAGEPCALYSRARDVLTAAKDNGAELIVHAGDMDYESAPRMWRYFVDETIRNQGMDFLAVKGNHDADGWDGVQNLWSGNPEGYAAQLRGTVPARANCRGSYGEDMVCDYGPVAFVLSSVGVEEAGEGSDTNRRHYEFLERALSGSDARWKVCVWHMNMEDMQVSYKGDSTGWGAYEICRKHGAFIVTGHAHTYSRTKQMARFGTKQWSHTKKYLRVSGNDDSRIHLHPGEEDGTSAVAVVGFGGYKNEAMLRGGKHWAKVYSTSCLDGDPVCEQASDDEKFGALLCDFPDDPGSSETECWTVTTVRPGASNRQKRRSYRNPKDRFWLIAGEDPDAGEGRTANTYSTMSSGNQRSFDGSLDRSECFDVQPQDHECILQKRWGKCDDWWLKNGGYCAKTCGRCVELLEVKEYEDYIEEKDDDDETNEAQVPASKGVAAETPDESDYMNMDEVDFYAIAEDVLEGRG</sequence>
<dbReference type="SUPFAM" id="SSF56300">
    <property type="entry name" value="Metallo-dependent phosphatases"/>
    <property type="match status" value="1"/>
</dbReference>
<dbReference type="AlphaFoldDB" id="C1EGH3"/>
<organism evidence="4 5">
    <name type="scientific">Micromonas commoda (strain RCC299 / NOUM17 / CCMP2709)</name>
    <name type="common">Picoplanktonic green alga</name>
    <dbReference type="NCBI Taxonomy" id="296587"/>
    <lineage>
        <taxon>Eukaryota</taxon>
        <taxon>Viridiplantae</taxon>
        <taxon>Chlorophyta</taxon>
        <taxon>Mamiellophyceae</taxon>
        <taxon>Mamiellales</taxon>
        <taxon>Mamiellaceae</taxon>
        <taxon>Micromonas</taxon>
    </lineage>
</organism>
<feature type="signal peptide" evidence="2">
    <location>
        <begin position="1"/>
        <end position="24"/>
    </location>
</feature>
<evidence type="ECO:0000259" key="3">
    <source>
        <dbReference type="Pfam" id="PF00149"/>
    </source>
</evidence>